<dbReference type="OrthoDB" id="604358at2"/>
<dbReference type="NCBIfam" id="TIGR04057">
    <property type="entry name" value="SusC_RagA_signa"/>
    <property type="match status" value="1"/>
</dbReference>
<dbReference type="GO" id="GO:0009279">
    <property type="term" value="C:cell outer membrane"/>
    <property type="evidence" value="ECO:0007669"/>
    <property type="project" value="UniProtKB-SubCell"/>
</dbReference>
<evidence type="ECO:0000256" key="2">
    <source>
        <dbReference type="ARBA" id="ARBA00022448"/>
    </source>
</evidence>
<dbReference type="Gene3D" id="2.40.170.20">
    <property type="entry name" value="TonB-dependent receptor, beta-barrel domain"/>
    <property type="match status" value="1"/>
</dbReference>
<gene>
    <name evidence="13" type="ORF">SAMN05421813_10540</name>
</gene>
<keyword evidence="6 8" id="KW-0472">Membrane</keyword>
<keyword evidence="10" id="KW-0732">Signal</keyword>
<evidence type="ECO:0000259" key="12">
    <source>
        <dbReference type="Pfam" id="PF07715"/>
    </source>
</evidence>
<dbReference type="STRING" id="990371.SAMN05421813_10540"/>
<feature type="domain" description="TonB-dependent receptor-like beta-barrel" evidence="11">
    <location>
        <begin position="415"/>
        <end position="1035"/>
    </location>
</feature>
<keyword evidence="14" id="KW-1185">Reference proteome</keyword>
<sequence length="1081" mass="119200">MKKALQMLFFAVFLLVINASAQEITVTGRVTDNDGISLPGVSVKIKGTSTGVSTDLDGKYSIRANQGAVLQFSFIGAFPQERTVGTANTINIVLRTDTKSLNEVVIVGYGTQKKATLTGAISTVDVAEVLSSRPTTDVVRALQGAVPGLTITSPSGALGSNPSIRLRGLSGSLNGGGAQPLILLDNVEITDLQNVNPDDIEAISVLKDAASASIYGTRAAWGVILITTKSGKKGAPTRVNYSNNVSMATPTQTPEMAPAAEGAEMALLAYRRTNPTLPRYGVVGMYVDDIAVTKMREWKQTYGGQDLGPEMVLGRDFEIRDGFFFPYREWDPGKEFMNKWSPQQKHDLSFSGGSNKISYNLGAGYLGQTGVLKVNPDEFSRYNLTLNLNSDITDWFSARGRMLTSNTLTTEPYSYGGSTYDPLYYLYRWPTQFPYGTYNGQAFRNAVDEVRQSNMNEDRNNFSRVSVGGTFKIIPGLTVDADYTYGGNTGRGNQVGGVASAIDFWSTGAALTYRPYTSATYDRVIYSSDYSSSNNGRVVATYQKTIKDHAFKVMMGGEAETYEYGSQYSERRGLMDPAKGELGLTSGDQFTSGSHTNWATNGVFGRLNYTYQDKYLFEVTGRYDGSSRFPANDRYAFFPSVSAGYVISEEKFMDFARPVLSNLKFRGSWGTVGHQNVGNAFLSLMSTGNSNWLVGGKNMIGVSTPTIVPPSLTWETVTDLNFGVDARLFNESFGISFDWYNRTTSDMISAGVTLPNSFGASAPQRNYGEMQVKGWELALDYRHTFDNGFRFNATGSLSDFNENLTRFANSTKTVTSNYEGRNLREIWGYQTDRFFTKDDFQQDASGNLILVSGRYVLKAGIPDQKQFETSSFFFGPGDVKYKDLNGDGVISQGTNTVDNPGDQSVIGNSTPRYQYGLRLGTDWKGFDFDIFFQGVGKRELWVHSPATVPGVGIGEGWYASQLDYWTPENPGAFYPRPSNVGQTANTTNFLRQTKYLLDMSYLRAKNLTFGYTIPSRLLERVKVNKARVYFSGENLFEKDNLGEISIDPEMDYTSTGSNDPRTFGRVYPYRRSLSFGLQVTL</sequence>
<keyword evidence="4 8" id="KW-0812">Transmembrane</keyword>
<organism evidence="13 14">
    <name type="scientific">Daejeonella rubra</name>
    <dbReference type="NCBI Taxonomy" id="990371"/>
    <lineage>
        <taxon>Bacteria</taxon>
        <taxon>Pseudomonadati</taxon>
        <taxon>Bacteroidota</taxon>
        <taxon>Sphingobacteriia</taxon>
        <taxon>Sphingobacteriales</taxon>
        <taxon>Sphingobacteriaceae</taxon>
        <taxon>Daejeonella</taxon>
    </lineage>
</organism>
<keyword evidence="3 8" id="KW-1134">Transmembrane beta strand</keyword>
<evidence type="ECO:0000259" key="11">
    <source>
        <dbReference type="Pfam" id="PF00593"/>
    </source>
</evidence>
<evidence type="ECO:0000256" key="5">
    <source>
        <dbReference type="ARBA" id="ARBA00023077"/>
    </source>
</evidence>
<dbReference type="NCBIfam" id="TIGR04056">
    <property type="entry name" value="OMP_RagA_SusC"/>
    <property type="match status" value="1"/>
</dbReference>
<dbReference type="InterPro" id="IPR023997">
    <property type="entry name" value="TonB-dep_OMP_SusC/RagA_CS"/>
</dbReference>
<dbReference type="Pfam" id="PF00593">
    <property type="entry name" value="TonB_dep_Rec_b-barrel"/>
    <property type="match status" value="1"/>
</dbReference>
<dbReference type="InterPro" id="IPR023996">
    <property type="entry name" value="TonB-dep_OMP_SusC/RagA"/>
</dbReference>
<dbReference type="InterPro" id="IPR037066">
    <property type="entry name" value="Plug_dom_sf"/>
</dbReference>
<dbReference type="InterPro" id="IPR008969">
    <property type="entry name" value="CarboxyPept-like_regulatory"/>
</dbReference>
<dbReference type="InterPro" id="IPR012910">
    <property type="entry name" value="Plug_dom"/>
</dbReference>
<dbReference type="AlphaFoldDB" id="A0A1G9Q038"/>
<evidence type="ECO:0000256" key="3">
    <source>
        <dbReference type="ARBA" id="ARBA00022452"/>
    </source>
</evidence>
<dbReference type="Gene3D" id="2.60.40.1120">
    <property type="entry name" value="Carboxypeptidase-like, regulatory domain"/>
    <property type="match status" value="1"/>
</dbReference>
<comment type="similarity">
    <text evidence="8 9">Belongs to the TonB-dependent receptor family.</text>
</comment>
<evidence type="ECO:0000256" key="6">
    <source>
        <dbReference type="ARBA" id="ARBA00023136"/>
    </source>
</evidence>
<evidence type="ECO:0000256" key="8">
    <source>
        <dbReference type="PROSITE-ProRule" id="PRU01360"/>
    </source>
</evidence>
<dbReference type="EMBL" id="FNHH01000005">
    <property type="protein sequence ID" value="SDM03847.1"/>
    <property type="molecule type" value="Genomic_DNA"/>
</dbReference>
<evidence type="ECO:0000256" key="4">
    <source>
        <dbReference type="ARBA" id="ARBA00022692"/>
    </source>
</evidence>
<feature type="domain" description="TonB-dependent receptor plug" evidence="12">
    <location>
        <begin position="115"/>
        <end position="223"/>
    </location>
</feature>
<evidence type="ECO:0000313" key="13">
    <source>
        <dbReference type="EMBL" id="SDM03847.1"/>
    </source>
</evidence>
<comment type="subcellular location">
    <subcellularLocation>
        <location evidence="1 8">Cell outer membrane</location>
        <topology evidence="1 8">Multi-pass membrane protein</topology>
    </subcellularLocation>
</comment>
<evidence type="ECO:0000256" key="7">
    <source>
        <dbReference type="ARBA" id="ARBA00023237"/>
    </source>
</evidence>
<proteinExistence type="inferred from homology"/>
<dbReference type="Pfam" id="PF07715">
    <property type="entry name" value="Plug"/>
    <property type="match status" value="1"/>
</dbReference>
<keyword evidence="5 9" id="KW-0798">TonB box</keyword>
<dbReference type="SUPFAM" id="SSF49464">
    <property type="entry name" value="Carboxypeptidase regulatory domain-like"/>
    <property type="match status" value="1"/>
</dbReference>
<keyword evidence="2 8" id="KW-0813">Transport</keyword>
<evidence type="ECO:0000256" key="1">
    <source>
        <dbReference type="ARBA" id="ARBA00004571"/>
    </source>
</evidence>
<evidence type="ECO:0000256" key="9">
    <source>
        <dbReference type="RuleBase" id="RU003357"/>
    </source>
</evidence>
<dbReference type="InterPro" id="IPR036942">
    <property type="entry name" value="Beta-barrel_TonB_sf"/>
</dbReference>
<dbReference type="Pfam" id="PF13715">
    <property type="entry name" value="CarbopepD_reg_2"/>
    <property type="match status" value="1"/>
</dbReference>
<feature type="signal peptide" evidence="10">
    <location>
        <begin position="1"/>
        <end position="21"/>
    </location>
</feature>
<evidence type="ECO:0000256" key="10">
    <source>
        <dbReference type="SAM" id="SignalP"/>
    </source>
</evidence>
<dbReference type="InterPro" id="IPR000531">
    <property type="entry name" value="Beta-barrel_TonB"/>
</dbReference>
<dbReference type="Gene3D" id="2.170.130.10">
    <property type="entry name" value="TonB-dependent receptor, plug domain"/>
    <property type="match status" value="1"/>
</dbReference>
<name>A0A1G9Q038_9SPHI</name>
<accession>A0A1G9Q038</accession>
<evidence type="ECO:0000313" key="14">
    <source>
        <dbReference type="Proteomes" id="UP000199226"/>
    </source>
</evidence>
<reference evidence="14" key="1">
    <citation type="submission" date="2016-10" db="EMBL/GenBank/DDBJ databases">
        <authorList>
            <person name="Varghese N."/>
            <person name="Submissions S."/>
        </authorList>
    </citation>
    <scope>NUCLEOTIDE SEQUENCE [LARGE SCALE GENOMIC DNA]</scope>
    <source>
        <strain evidence="14">DSM 24536</strain>
    </source>
</reference>
<dbReference type="SUPFAM" id="SSF56935">
    <property type="entry name" value="Porins"/>
    <property type="match status" value="1"/>
</dbReference>
<keyword evidence="7 8" id="KW-0998">Cell outer membrane</keyword>
<dbReference type="InterPro" id="IPR039426">
    <property type="entry name" value="TonB-dep_rcpt-like"/>
</dbReference>
<dbReference type="Proteomes" id="UP000199226">
    <property type="component" value="Unassembled WGS sequence"/>
</dbReference>
<dbReference type="PROSITE" id="PS52016">
    <property type="entry name" value="TONB_DEPENDENT_REC_3"/>
    <property type="match status" value="1"/>
</dbReference>
<protein>
    <submittedName>
        <fullName evidence="13">TonB-linked outer membrane protein, SusC/RagA family</fullName>
    </submittedName>
</protein>
<feature type="chain" id="PRO_5011615346" evidence="10">
    <location>
        <begin position="22"/>
        <end position="1081"/>
    </location>
</feature>
<dbReference type="RefSeq" id="WP_090701216.1">
    <property type="nucleotide sequence ID" value="NZ_FNHH01000005.1"/>
</dbReference>